<protein>
    <submittedName>
        <fullName evidence="2">Uncharacterized protein</fullName>
    </submittedName>
</protein>
<evidence type="ECO:0000313" key="3">
    <source>
        <dbReference type="Proteomes" id="UP000277212"/>
    </source>
</evidence>
<accession>A0A3M2RUC7</accession>
<evidence type="ECO:0000256" key="1">
    <source>
        <dbReference type="SAM" id="MobiDB-lite"/>
    </source>
</evidence>
<sequence length="178" mass="19642">MRLVVVRTVGLLSLSLLRNQQKKVGCLNKRLKRLIIRLDPRYLVSPLGQAILPGHQTIIMCRMVVFEGICTRCGTPQTWTDLTQELSCLEAKNKGYFGECSRGIHVEEHDFDQECNTCADEDEGIGDLDEALAPAGNNNSNNSFQHSMSSHQSNPGKSNPSKRGAAEDAGEASKKQRT</sequence>
<proteinExistence type="predicted"/>
<feature type="compositionally biased region" description="Polar residues" evidence="1">
    <location>
        <begin position="136"/>
        <end position="161"/>
    </location>
</feature>
<reference evidence="2 3" key="1">
    <citation type="submission" date="2017-06" db="EMBL/GenBank/DDBJ databases">
        <title>Comparative genomic analysis of Ambrosia Fusariam Clade fungi.</title>
        <authorList>
            <person name="Stajich J.E."/>
            <person name="Carrillo J."/>
            <person name="Kijimoto T."/>
            <person name="Eskalen A."/>
            <person name="O'Donnell K."/>
            <person name="Kasson M."/>
        </authorList>
    </citation>
    <scope>NUCLEOTIDE SEQUENCE [LARGE SCALE GENOMIC DNA]</scope>
    <source>
        <strain evidence="2">UCR3666</strain>
    </source>
</reference>
<dbReference type="Proteomes" id="UP000277212">
    <property type="component" value="Unassembled WGS sequence"/>
</dbReference>
<dbReference type="EMBL" id="NKUJ01000265">
    <property type="protein sequence ID" value="RMJ08907.1"/>
    <property type="molecule type" value="Genomic_DNA"/>
</dbReference>
<name>A0A3M2RUC7_9HYPO</name>
<organism evidence="2 3">
    <name type="scientific">Fusarium kuroshium</name>
    <dbReference type="NCBI Taxonomy" id="2010991"/>
    <lineage>
        <taxon>Eukaryota</taxon>
        <taxon>Fungi</taxon>
        <taxon>Dikarya</taxon>
        <taxon>Ascomycota</taxon>
        <taxon>Pezizomycotina</taxon>
        <taxon>Sordariomycetes</taxon>
        <taxon>Hypocreomycetidae</taxon>
        <taxon>Hypocreales</taxon>
        <taxon>Nectriaceae</taxon>
        <taxon>Fusarium</taxon>
        <taxon>Fusarium solani species complex</taxon>
    </lineage>
</organism>
<feature type="region of interest" description="Disordered" evidence="1">
    <location>
        <begin position="128"/>
        <end position="178"/>
    </location>
</feature>
<keyword evidence="3" id="KW-1185">Reference proteome</keyword>
<dbReference type="OrthoDB" id="4739627at2759"/>
<gene>
    <name evidence="2" type="ORF">CDV36_011475</name>
</gene>
<dbReference type="AlphaFoldDB" id="A0A3M2RUC7"/>
<comment type="caution">
    <text evidence="2">The sequence shown here is derived from an EMBL/GenBank/DDBJ whole genome shotgun (WGS) entry which is preliminary data.</text>
</comment>
<evidence type="ECO:0000313" key="2">
    <source>
        <dbReference type="EMBL" id="RMJ08907.1"/>
    </source>
</evidence>